<feature type="domain" description="3-keto-alpha-glucoside-1,2-lyase/3-keto-2-hydroxy-glucal hydratase" evidence="2">
    <location>
        <begin position="38"/>
        <end position="229"/>
    </location>
</feature>
<organism evidence="3 4">
    <name type="scientific">Paludisphaera borealis</name>
    <dbReference type="NCBI Taxonomy" id="1387353"/>
    <lineage>
        <taxon>Bacteria</taxon>
        <taxon>Pseudomonadati</taxon>
        <taxon>Planctomycetota</taxon>
        <taxon>Planctomycetia</taxon>
        <taxon>Isosphaerales</taxon>
        <taxon>Isosphaeraceae</taxon>
        <taxon>Paludisphaera</taxon>
    </lineage>
</organism>
<proteinExistence type="predicted"/>
<dbReference type="Proteomes" id="UP000186309">
    <property type="component" value="Chromosome"/>
</dbReference>
<dbReference type="AlphaFoldDB" id="A0A1U7CMS8"/>
<keyword evidence="1" id="KW-0732">Signal</keyword>
<dbReference type="Pfam" id="PF06439">
    <property type="entry name" value="3keto-disac_hyd"/>
    <property type="match status" value="1"/>
</dbReference>
<keyword evidence="4" id="KW-1185">Reference proteome</keyword>
<protein>
    <recommendedName>
        <fullName evidence="2">3-keto-alpha-glucoside-1,2-lyase/3-keto-2-hydroxy-glucal hydratase domain-containing protein</fullName>
    </recommendedName>
</protein>
<accession>A0A1U7CMS8</accession>
<dbReference type="STRING" id="1387353.BSF38_01707"/>
<feature type="chain" id="PRO_5012143175" description="3-keto-alpha-glucoside-1,2-lyase/3-keto-2-hydroxy-glucal hydratase domain-containing protein" evidence="1">
    <location>
        <begin position="26"/>
        <end position="233"/>
    </location>
</feature>
<evidence type="ECO:0000259" key="2">
    <source>
        <dbReference type="Pfam" id="PF06439"/>
    </source>
</evidence>
<reference evidence="4" key="1">
    <citation type="submission" date="2016-12" db="EMBL/GenBank/DDBJ databases">
        <title>Comparative genomics of four Isosphaeraceae planctomycetes: a common pool of plasmids and glycoside hydrolase genes.</title>
        <authorList>
            <person name="Ivanova A."/>
        </authorList>
    </citation>
    <scope>NUCLEOTIDE SEQUENCE [LARGE SCALE GENOMIC DNA]</scope>
    <source>
        <strain evidence="4">PX4</strain>
    </source>
</reference>
<dbReference type="RefSeq" id="WP_076344738.1">
    <property type="nucleotide sequence ID" value="NZ_CP019082.1"/>
</dbReference>
<name>A0A1U7CMS8_9BACT</name>
<evidence type="ECO:0000256" key="1">
    <source>
        <dbReference type="SAM" id="SignalP"/>
    </source>
</evidence>
<evidence type="ECO:0000313" key="4">
    <source>
        <dbReference type="Proteomes" id="UP000186309"/>
    </source>
</evidence>
<dbReference type="OrthoDB" id="259356at2"/>
<gene>
    <name evidence="3" type="ORF">BSF38_01707</name>
</gene>
<dbReference type="EMBL" id="CP019082">
    <property type="protein sequence ID" value="APW60240.1"/>
    <property type="molecule type" value="Genomic_DNA"/>
</dbReference>
<dbReference type="KEGG" id="pbor:BSF38_01707"/>
<dbReference type="InterPro" id="IPR010496">
    <property type="entry name" value="AL/BT2_dom"/>
</dbReference>
<dbReference type="Gene3D" id="2.60.120.560">
    <property type="entry name" value="Exo-inulinase, domain 1"/>
    <property type="match status" value="1"/>
</dbReference>
<evidence type="ECO:0000313" key="3">
    <source>
        <dbReference type="EMBL" id="APW60240.1"/>
    </source>
</evidence>
<sequence length="233" mass="25441">MRIAIRSVVLVLSFGLAVALADASAAPPARSAADAAPVSLFNGKDLSGWTIHLNHSDKSDPKADPKGVFQVKDGVIHVSGEEFGCLTTDKEFDNYKVSLEFKWGEKRWPPRENAVRDSGILVHVVGPDKVWPRSVECQIQEHDCGDFYLVDGATIVIDGKLEKQYKKKSADHEKPNGEWNTVEVVCDGGTVTNIINGKIVNTGTDASEKRGKIVLQSEGAELFFRNVVLTPLK</sequence>
<feature type="signal peptide" evidence="1">
    <location>
        <begin position="1"/>
        <end position="25"/>
    </location>
</feature>
<dbReference type="GO" id="GO:0016787">
    <property type="term" value="F:hydrolase activity"/>
    <property type="evidence" value="ECO:0007669"/>
    <property type="project" value="InterPro"/>
</dbReference>